<dbReference type="KEGG" id="mgk:FSB76_05080"/>
<accession>A0A5B8VUL1</accession>
<feature type="transmembrane region" description="Helical" evidence="1">
    <location>
        <begin position="37"/>
        <end position="57"/>
    </location>
</feature>
<dbReference type="Proteomes" id="UP000321362">
    <property type="component" value="Chromosome"/>
</dbReference>
<dbReference type="OrthoDB" id="796221at2"/>
<protein>
    <submittedName>
        <fullName evidence="2">Uncharacterized protein</fullName>
    </submittedName>
</protein>
<gene>
    <name evidence="2" type="ORF">FSB76_05080</name>
</gene>
<evidence type="ECO:0000256" key="1">
    <source>
        <dbReference type="SAM" id="Phobius"/>
    </source>
</evidence>
<keyword evidence="1" id="KW-0472">Membrane</keyword>
<evidence type="ECO:0000313" key="3">
    <source>
        <dbReference type="Proteomes" id="UP000321362"/>
    </source>
</evidence>
<reference evidence="2 3" key="1">
    <citation type="journal article" date="2013" name="J. Microbiol.">
        <title>Mucilaginibacter ginsenosidivorax sp. nov., with ginsenoside converting activity isolated from sediment.</title>
        <authorList>
            <person name="Kim J.K."/>
            <person name="Choi T.E."/>
            <person name="Liu Q.M."/>
            <person name="Park H.Y."/>
            <person name="Yi T.H."/>
            <person name="Yoon M.H."/>
            <person name="Kim S.C."/>
            <person name="Im W.T."/>
        </authorList>
    </citation>
    <scope>NUCLEOTIDE SEQUENCE [LARGE SCALE GENOMIC DNA]</scope>
    <source>
        <strain evidence="2 3">KHI28</strain>
    </source>
</reference>
<sequence>MVKSIKIGWYFYKPLMVWCTLASLACVYYLTSRQLNVPFAVICKLVSYAAILGVQYLNFNAAQTYFYFRNAGYNINVLYLSVFACDFIAFIILLSLSTIR</sequence>
<name>A0A5B8VUL1_9SPHI</name>
<organism evidence="2 3">
    <name type="scientific">Mucilaginibacter ginsenosidivorax</name>
    <dbReference type="NCBI Taxonomy" id="862126"/>
    <lineage>
        <taxon>Bacteria</taxon>
        <taxon>Pseudomonadati</taxon>
        <taxon>Bacteroidota</taxon>
        <taxon>Sphingobacteriia</taxon>
        <taxon>Sphingobacteriales</taxon>
        <taxon>Sphingobacteriaceae</taxon>
        <taxon>Mucilaginibacter</taxon>
    </lineage>
</organism>
<proteinExistence type="predicted"/>
<feature type="transmembrane region" description="Helical" evidence="1">
    <location>
        <begin position="77"/>
        <end position="96"/>
    </location>
</feature>
<dbReference type="AlphaFoldDB" id="A0A5B8VUL1"/>
<evidence type="ECO:0000313" key="2">
    <source>
        <dbReference type="EMBL" id="QEC75344.1"/>
    </source>
</evidence>
<feature type="transmembrane region" description="Helical" evidence="1">
    <location>
        <begin position="12"/>
        <end position="30"/>
    </location>
</feature>
<keyword evidence="3" id="KW-1185">Reference proteome</keyword>
<dbReference type="RefSeq" id="WP_147052498.1">
    <property type="nucleotide sequence ID" value="NZ_CP042437.1"/>
</dbReference>
<dbReference type="PROSITE" id="PS51257">
    <property type="entry name" value="PROKAR_LIPOPROTEIN"/>
    <property type="match status" value="1"/>
</dbReference>
<keyword evidence="1" id="KW-1133">Transmembrane helix</keyword>
<keyword evidence="1" id="KW-0812">Transmembrane</keyword>
<dbReference type="EMBL" id="CP042437">
    <property type="protein sequence ID" value="QEC75344.1"/>
    <property type="molecule type" value="Genomic_DNA"/>
</dbReference>